<keyword evidence="2" id="KW-1185">Reference proteome</keyword>
<organism evidence="1 2">
    <name type="scientific">Prunus yedoensis var. nudiflora</name>
    <dbReference type="NCBI Taxonomy" id="2094558"/>
    <lineage>
        <taxon>Eukaryota</taxon>
        <taxon>Viridiplantae</taxon>
        <taxon>Streptophyta</taxon>
        <taxon>Embryophyta</taxon>
        <taxon>Tracheophyta</taxon>
        <taxon>Spermatophyta</taxon>
        <taxon>Magnoliopsida</taxon>
        <taxon>eudicotyledons</taxon>
        <taxon>Gunneridae</taxon>
        <taxon>Pentapetalae</taxon>
        <taxon>rosids</taxon>
        <taxon>fabids</taxon>
        <taxon>Rosales</taxon>
        <taxon>Rosaceae</taxon>
        <taxon>Amygdaloideae</taxon>
        <taxon>Amygdaleae</taxon>
        <taxon>Prunus</taxon>
    </lineage>
</organism>
<reference evidence="1 2" key="1">
    <citation type="submission" date="2018-02" db="EMBL/GenBank/DDBJ databases">
        <title>Draft genome of wild Prunus yedoensis var. nudiflora.</title>
        <authorList>
            <person name="Baek S."/>
            <person name="Kim J.-H."/>
            <person name="Choi K."/>
            <person name="Kim G.-B."/>
            <person name="Cho A."/>
            <person name="Jang H."/>
            <person name="Shin C.-H."/>
            <person name="Yu H.-J."/>
            <person name="Mun J.-H."/>
        </authorList>
    </citation>
    <scope>NUCLEOTIDE SEQUENCE [LARGE SCALE GENOMIC DNA]</scope>
    <source>
        <strain evidence="2">cv. Jeju island</strain>
        <tissue evidence="1">Leaf</tissue>
    </source>
</reference>
<accession>A0A314XTX7</accession>
<comment type="caution">
    <text evidence="1">The sequence shown here is derived from an EMBL/GenBank/DDBJ whole genome shotgun (WGS) entry which is preliminary data.</text>
</comment>
<proteinExistence type="predicted"/>
<name>A0A314XTX7_PRUYE</name>
<gene>
    <name evidence="1" type="ORF">Pyn_34148</name>
</gene>
<dbReference type="OrthoDB" id="695142at2759"/>
<evidence type="ECO:0008006" key="3">
    <source>
        <dbReference type="Google" id="ProtNLM"/>
    </source>
</evidence>
<dbReference type="AlphaFoldDB" id="A0A314XTX7"/>
<evidence type="ECO:0000313" key="2">
    <source>
        <dbReference type="Proteomes" id="UP000250321"/>
    </source>
</evidence>
<dbReference type="EMBL" id="PJQY01002159">
    <property type="protein sequence ID" value="PQP95988.1"/>
    <property type="molecule type" value="Genomic_DNA"/>
</dbReference>
<protein>
    <recommendedName>
        <fullName evidence="3">Late embryogenesis abundant protein LEA-2 subgroup domain-containing protein</fullName>
    </recommendedName>
</protein>
<dbReference type="Proteomes" id="UP000250321">
    <property type="component" value="Unassembled WGS sequence"/>
</dbReference>
<evidence type="ECO:0000313" key="1">
    <source>
        <dbReference type="EMBL" id="PQP95988.1"/>
    </source>
</evidence>
<sequence length="195" mass="21804">MVITSLAFVRPRAFCPYFRVDSAALQYTHINATRSSSDLTATWDVTLIAANPNVKWDIYCDILQPAVLYYNPIGLRLASTSLRPLLLKSSNQTSVSFKLLSTYIPDDVAKEISDDNTTTLSLKFGLMISVQCSYRAHLSKKKTPHSIARDYFCNPIQVRVFSNDTNNNNNSHINEGGSLRGTTDYQATACAIPRW</sequence>